<sequence>MGMAIFSTSHALKPVSGDCGELMNRQAMVLTPLYRHLGV</sequence>
<reference evidence="1 2" key="1">
    <citation type="submission" date="2013-12" db="EMBL/GenBank/DDBJ databases">
        <authorList>
            <person name="Formusa P.A."/>
            <person name="Habash M."/>
            <person name="Lee H."/>
            <person name="Trevors J.T."/>
        </authorList>
    </citation>
    <scope>NUCLEOTIDE SEQUENCE [LARGE SCALE GENOMIC DNA]</scope>
    <source>
        <strain evidence="1 2">PD30</strain>
    </source>
</reference>
<dbReference type="EMBL" id="AZQQ01000100">
    <property type="protein sequence ID" value="KDD66179.1"/>
    <property type="molecule type" value="Genomic_DNA"/>
</dbReference>
<dbReference type="Proteomes" id="UP000026739">
    <property type="component" value="Unassembled WGS sequence"/>
</dbReference>
<accession>A0A059KWT3</accession>
<proteinExistence type="predicted"/>
<protein>
    <submittedName>
        <fullName evidence="1">Uncharacterized protein</fullName>
    </submittedName>
</protein>
<evidence type="ECO:0000313" key="1">
    <source>
        <dbReference type="EMBL" id="KDD66179.1"/>
    </source>
</evidence>
<evidence type="ECO:0000313" key="2">
    <source>
        <dbReference type="Proteomes" id="UP000026739"/>
    </source>
</evidence>
<gene>
    <name evidence="1" type="ORF">V466_25695</name>
</gene>
<dbReference type="AlphaFoldDB" id="A0A059KWT3"/>
<comment type="caution">
    <text evidence="1">The sequence shown here is derived from an EMBL/GenBank/DDBJ whole genome shotgun (WGS) entry which is preliminary data.</text>
</comment>
<name>A0A059KWT3_9PSED</name>
<organism evidence="1 2">
    <name type="scientific">Pseudomonas mandelii PD30</name>
    <dbReference type="NCBI Taxonomy" id="1419583"/>
    <lineage>
        <taxon>Bacteria</taxon>
        <taxon>Pseudomonadati</taxon>
        <taxon>Pseudomonadota</taxon>
        <taxon>Gammaproteobacteria</taxon>
        <taxon>Pseudomonadales</taxon>
        <taxon>Pseudomonadaceae</taxon>
        <taxon>Pseudomonas</taxon>
    </lineage>
</organism>